<accession>A0A4Y2HEM6</accession>
<feature type="region of interest" description="Disordered" evidence="1">
    <location>
        <begin position="1"/>
        <end position="22"/>
    </location>
</feature>
<keyword evidence="3" id="KW-1185">Reference proteome</keyword>
<dbReference type="AlphaFoldDB" id="A0A4Y2HEM6"/>
<protein>
    <submittedName>
        <fullName evidence="2">Uncharacterized protein</fullName>
    </submittedName>
</protein>
<evidence type="ECO:0000313" key="3">
    <source>
        <dbReference type="Proteomes" id="UP000499080"/>
    </source>
</evidence>
<proteinExistence type="predicted"/>
<dbReference type="OrthoDB" id="8035887at2759"/>
<gene>
    <name evidence="2" type="ORF">AVEN_95533_1</name>
</gene>
<dbReference type="Proteomes" id="UP000499080">
    <property type="component" value="Unassembled WGS sequence"/>
</dbReference>
<reference evidence="2 3" key="1">
    <citation type="journal article" date="2019" name="Sci. Rep.">
        <title>Orb-weaving spider Araneus ventricosus genome elucidates the spidroin gene catalogue.</title>
        <authorList>
            <person name="Kono N."/>
            <person name="Nakamura H."/>
            <person name="Ohtoshi R."/>
            <person name="Moran D.A.P."/>
            <person name="Shinohara A."/>
            <person name="Yoshida Y."/>
            <person name="Fujiwara M."/>
            <person name="Mori M."/>
            <person name="Tomita M."/>
            <person name="Arakawa K."/>
        </authorList>
    </citation>
    <scope>NUCLEOTIDE SEQUENCE [LARGE SCALE GENOMIC DNA]</scope>
</reference>
<organism evidence="2 3">
    <name type="scientific">Araneus ventricosus</name>
    <name type="common">Orbweaver spider</name>
    <name type="synonym">Epeira ventricosa</name>
    <dbReference type="NCBI Taxonomy" id="182803"/>
    <lineage>
        <taxon>Eukaryota</taxon>
        <taxon>Metazoa</taxon>
        <taxon>Ecdysozoa</taxon>
        <taxon>Arthropoda</taxon>
        <taxon>Chelicerata</taxon>
        <taxon>Arachnida</taxon>
        <taxon>Araneae</taxon>
        <taxon>Araneomorphae</taxon>
        <taxon>Entelegynae</taxon>
        <taxon>Araneoidea</taxon>
        <taxon>Araneidae</taxon>
        <taxon>Araneus</taxon>
    </lineage>
</organism>
<sequence>MGRKKGENNTEEGGPSSSASNTELPNELQILIQSLDSNDFYEEVQKTLRMLLAEFDKVSNTAIESRLQWGKKLRNKFTLDHFSGFVDLFKNLCGRLKNKDADIYDLQNVMSDCELSLARAKIWALEKEKAALQAKLDLHNEISPSLEKIIPKLDEIREANNQKIMEEIPKIIKNVACPDIKQSLESANKQIIDEVKKNGVEARSFAQVALQSKNLTPRSSLPPSEPEGILLIKPKDDSHRDYEINQKLFLDILQSHSPEVRLRSVNKIYGGGIKLVAANTDEISNIREVLKEYCSEETLDTFDLVIPNRRTPQIILYNITRDVDQERLKIGLLAKNIFLADSTNKPHFKVEFRIAARNPRFNHWVLSINPKKFNDIMNKVGLYFQFSRLRFAEFISIRQCRKCFGFGHTTSKCDPQEKQHCDKCSEIKEEGHRCRGPSCSNCKDFNKKARKTYGCGHSPLDQNCRSLARQKELVKNRTDYGL</sequence>
<comment type="caution">
    <text evidence="2">The sequence shown here is derived from an EMBL/GenBank/DDBJ whole genome shotgun (WGS) entry which is preliminary data.</text>
</comment>
<dbReference type="EMBL" id="BGPR01001886">
    <property type="protein sequence ID" value="GBM63732.1"/>
    <property type="molecule type" value="Genomic_DNA"/>
</dbReference>
<name>A0A4Y2HEM6_ARAVE</name>
<evidence type="ECO:0000256" key="1">
    <source>
        <dbReference type="SAM" id="MobiDB-lite"/>
    </source>
</evidence>
<evidence type="ECO:0000313" key="2">
    <source>
        <dbReference type="EMBL" id="GBM63732.1"/>
    </source>
</evidence>